<dbReference type="PANTHER" id="PTHR45586">
    <property type="entry name" value="TPR REPEAT-CONTAINING PROTEIN PA4667"/>
    <property type="match status" value="1"/>
</dbReference>
<dbReference type="PANTHER" id="PTHR45586:SF1">
    <property type="entry name" value="LIPOPOLYSACCHARIDE ASSEMBLY PROTEIN B"/>
    <property type="match status" value="1"/>
</dbReference>
<accession>S5ZP01</accession>
<keyword evidence="7" id="KW-1185">Reference proteome</keyword>
<dbReference type="InterPro" id="IPR019734">
    <property type="entry name" value="TPR_rpt"/>
</dbReference>
<dbReference type="Gene3D" id="1.25.40.10">
    <property type="entry name" value="Tetratricopeptide repeat domain"/>
    <property type="match status" value="1"/>
</dbReference>
<evidence type="ECO:0000313" key="7">
    <source>
        <dbReference type="Proteomes" id="UP000015620"/>
    </source>
</evidence>
<dbReference type="GeneID" id="301090374"/>
<feature type="compositionally biased region" description="Basic and acidic residues" evidence="5">
    <location>
        <begin position="187"/>
        <end position="206"/>
    </location>
</feature>
<evidence type="ECO:0000256" key="3">
    <source>
        <dbReference type="PROSITE-ProRule" id="PRU00339"/>
    </source>
</evidence>
<dbReference type="Proteomes" id="UP000015620">
    <property type="component" value="Chromosome"/>
</dbReference>
<keyword evidence="2 3" id="KW-0802">TPR repeat</keyword>
<evidence type="ECO:0000256" key="1">
    <source>
        <dbReference type="ARBA" id="ARBA00022737"/>
    </source>
</evidence>
<evidence type="ECO:0000256" key="4">
    <source>
        <dbReference type="SAM" id="Coils"/>
    </source>
</evidence>
<organism evidence="6 7">
    <name type="scientific">Treponema pedis str. T A4</name>
    <dbReference type="NCBI Taxonomy" id="1291379"/>
    <lineage>
        <taxon>Bacteria</taxon>
        <taxon>Pseudomonadati</taxon>
        <taxon>Spirochaetota</taxon>
        <taxon>Spirochaetia</taxon>
        <taxon>Spirochaetales</taxon>
        <taxon>Treponemataceae</taxon>
        <taxon>Treponema</taxon>
    </lineage>
</organism>
<keyword evidence="1" id="KW-0677">Repeat</keyword>
<name>S5ZP01_9SPIR</name>
<dbReference type="STRING" id="1291379.TPE_1883"/>
<dbReference type="PROSITE" id="PS50005">
    <property type="entry name" value="TPR"/>
    <property type="match status" value="1"/>
</dbReference>
<dbReference type="KEGG" id="tped:TPE_1883"/>
<dbReference type="OrthoDB" id="363170at2"/>
<dbReference type="EMBL" id="CP004120">
    <property type="protein sequence ID" value="AGT44357.1"/>
    <property type="molecule type" value="Genomic_DNA"/>
</dbReference>
<protein>
    <submittedName>
        <fullName evidence="6">Uncharacterized protein</fullName>
    </submittedName>
</protein>
<dbReference type="HOGENOM" id="CLU_076101_1_0_12"/>
<evidence type="ECO:0000256" key="2">
    <source>
        <dbReference type="ARBA" id="ARBA00022803"/>
    </source>
</evidence>
<dbReference type="AlphaFoldDB" id="S5ZP01"/>
<dbReference type="SUPFAM" id="SSF48452">
    <property type="entry name" value="TPR-like"/>
    <property type="match status" value="1"/>
</dbReference>
<reference evidence="6 7" key="1">
    <citation type="journal article" date="2013" name="PLoS ONE">
        <title>Genome-Wide Relatedness of Treponema pedis, from Gingiva and Necrotic Skin Lesions of Pigs, with the Human Oral Pathogen Treponema denticola.</title>
        <authorList>
            <person name="Svartstrom O."/>
            <person name="Mushtaq M."/>
            <person name="Pringle M."/>
            <person name="Segerman B."/>
        </authorList>
    </citation>
    <scope>NUCLEOTIDE SEQUENCE [LARGE SCALE GENOMIC DNA]</scope>
    <source>
        <strain evidence="6">T A4</strain>
    </source>
</reference>
<proteinExistence type="predicted"/>
<dbReference type="RefSeq" id="WP_020965655.1">
    <property type="nucleotide sequence ID" value="NC_022097.1"/>
</dbReference>
<keyword evidence="4" id="KW-0175">Coiled coil</keyword>
<feature type="repeat" description="TPR" evidence="3">
    <location>
        <begin position="30"/>
        <end position="63"/>
    </location>
</feature>
<dbReference type="PATRIC" id="fig|1291379.3.peg.1856"/>
<dbReference type="InterPro" id="IPR011990">
    <property type="entry name" value="TPR-like_helical_dom_sf"/>
</dbReference>
<feature type="coiled-coil region" evidence="4">
    <location>
        <begin position="145"/>
        <end position="175"/>
    </location>
</feature>
<gene>
    <name evidence="6" type="ORF">TPE_1883</name>
</gene>
<sequence>MKRFICYFVLLFLVLPQPNIFPEGIKENLYGEYFSIAEGYTELKKYDKAIDYYKKAEKSKQYRNAVKYNLAQIYALQKDWENCLKYLEPMYNQVPDNIKISTAYAYALASAGKETKAIEIYKKIISKENETPEYFFNYVRILVTAKKYEESLKLLEESKEKFTQEEDKKTIAELEEKIKNILNPPKKTKETSKEKNEKKQSEKESPQPETPPSKP</sequence>
<dbReference type="InterPro" id="IPR051012">
    <property type="entry name" value="CellSynth/LPSAsmb/PSIAsmb"/>
</dbReference>
<evidence type="ECO:0000313" key="6">
    <source>
        <dbReference type="EMBL" id="AGT44357.1"/>
    </source>
</evidence>
<feature type="region of interest" description="Disordered" evidence="5">
    <location>
        <begin position="176"/>
        <end position="215"/>
    </location>
</feature>
<evidence type="ECO:0000256" key="5">
    <source>
        <dbReference type="SAM" id="MobiDB-lite"/>
    </source>
</evidence>